<evidence type="ECO:0000256" key="1">
    <source>
        <dbReference type="SAM" id="SignalP"/>
    </source>
</evidence>
<dbReference type="InParanoid" id="A0A0R0HFF6"/>
<evidence type="ECO:0000313" key="3">
    <source>
        <dbReference type="EnsemblPlants" id="KRH27170"/>
    </source>
</evidence>
<evidence type="ECO:0000313" key="4">
    <source>
        <dbReference type="Proteomes" id="UP000008827"/>
    </source>
</evidence>
<accession>A0A0R0HFF6</accession>
<dbReference type="EMBL" id="CM000845">
    <property type="protein sequence ID" value="KRH27170.1"/>
    <property type="molecule type" value="Genomic_DNA"/>
</dbReference>
<protein>
    <submittedName>
        <fullName evidence="2 3">Uncharacterized protein</fullName>
    </submittedName>
</protein>
<organism evidence="2">
    <name type="scientific">Glycine max</name>
    <name type="common">Soybean</name>
    <name type="synonym">Glycine hispida</name>
    <dbReference type="NCBI Taxonomy" id="3847"/>
    <lineage>
        <taxon>Eukaryota</taxon>
        <taxon>Viridiplantae</taxon>
        <taxon>Streptophyta</taxon>
        <taxon>Embryophyta</taxon>
        <taxon>Tracheophyta</taxon>
        <taxon>Spermatophyta</taxon>
        <taxon>Magnoliopsida</taxon>
        <taxon>eudicotyledons</taxon>
        <taxon>Gunneridae</taxon>
        <taxon>Pentapetalae</taxon>
        <taxon>rosids</taxon>
        <taxon>fabids</taxon>
        <taxon>Fabales</taxon>
        <taxon>Fabaceae</taxon>
        <taxon>Papilionoideae</taxon>
        <taxon>50 kb inversion clade</taxon>
        <taxon>NPAAA clade</taxon>
        <taxon>indigoferoid/millettioid clade</taxon>
        <taxon>Phaseoleae</taxon>
        <taxon>Glycine</taxon>
        <taxon>Glycine subgen. Soja</taxon>
    </lineage>
</organism>
<name>A0A0R0HFF6_SOYBN</name>
<evidence type="ECO:0000313" key="2">
    <source>
        <dbReference type="EMBL" id="KRH27170.1"/>
    </source>
</evidence>
<reference evidence="3" key="2">
    <citation type="submission" date="2018-02" db="UniProtKB">
        <authorList>
            <consortium name="EnsemblPlants"/>
        </authorList>
    </citation>
    <scope>IDENTIFICATION</scope>
    <source>
        <strain evidence="3">Williams 82</strain>
    </source>
</reference>
<feature type="chain" id="PRO_5014521559" evidence="1">
    <location>
        <begin position="22"/>
        <end position="72"/>
    </location>
</feature>
<sequence length="72" mass="8521">MVIHSVLTQSTLFVLPIVLLGEQKDLKIMLVCWLAMTVIYQMKCHQKVAWDTYDVSVSPLRRAQFRNFCNWY</sequence>
<dbReference type="AlphaFoldDB" id="A0A0R0HFF6"/>
<reference evidence="2" key="3">
    <citation type="submission" date="2018-07" db="EMBL/GenBank/DDBJ databases">
        <title>WGS assembly of Glycine max.</title>
        <authorList>
            <person name="Schmutz J."/>
            <person name="Cannon S."/>
            <person name="Schlueter J."/>
            <person name="Ma J."/>
            <person name="Mitros T."/>
            <person name="Nelson W."/>
            <person name="Hyten D."/>
            <person name="Song Q."/>
            <person name="Thelen J."/>
            <person name="Cheng J."/>
            <person name="Xu D."/>
            <person name="Hellsten U."/>
            <person name="May G."/>
            <person name="Yu Y."/>
            <person name="Sakurai T."/>
            <person name="Umezawa T."/>
            <person name="Bhattacharyya M."/>
            <person name="Sandhu D."/>
            <person name="Valliyodan B."/>
            <person name="Lindquist E."/>
            <person name="Peto M."/>
            <person name="Grant D."/>
            <person name="Shu S."/>
            <person name="Goodstein D."/>
            <person name="Barry K."/>
            <person name="Futrell-Griggs M."/>
            <person name="Abernathy B."/>
            <person name="Du J."/>
            <person name="Tian Z."/>
            <person name="Zhu L."/>
            <person name="Gill N."/>
            <person name="Joshi T."/>
            <person name="Libault M."/>
            <person name="Sethuraman A."/>
            <person name="Zhang X."/>
            <person name="Shinozaki K."/>
            <person name="Nguyen H."/>
            <person name="Wing R."/>
            <person name="Cregan P."/>
            <person name="Specht J."/>
            <person name="Grimwood J."/>
            <person name="Rokhsar D."/>
            <person name="Stacey G."/>
            <person name="Shoemaker R."/>
            <person name="Jackson S."/>
        </authorList>
    </citation>
    <scope>NUCLEOTIDE SEQUENCE</scope>
    <source>
        <tissue evidence="2">Callus</tissue>
    </source>
</reference>
<dbReference type="Proteomes" id="UP000008827">
    <property type="component" value="Chromosome 12"/>
</dbReference>
<proteinExistence type="predicted"/>
<gene>
    <name evidence="2" type="ORF">GLYMA_12G219200</name>
</gene>
<keyword evidence="4" id="KW-1185">Reference proteome</keyword>
<keyword evidence="1" id="KW-0732">Signal</keyword>
<feature type="signal peptide" evidence="1">
    <location>
        <begin position="1"/>
        <end position="21"/>
    </location>
</feature>
<reference evidence="2 3" key="1">
    <citation type="journal article" date="2010" name="Nature">
        <title>Genome sequence of the palaeopolyploid soybean.</title>
        <authorList>
            <person name="Schmutz J."/>
            <person name="Cannon S.B."/>
            <person name="Schlueter J."/>
            <person name="Ma J."/>
            <person name="Mitros T."/>
            <person name="Nelson W."/>
            <person name="Hyten D.L."/>
            <person name="Song Q."/>
            <person name="Thelen J.J."/>
            <person name="Cheng J."/>
            <person name="Xu D."/>
            <person name="Hellsten U."/>
            <person name="May G.D."/>
            <person name="Yu Y."/>
            <person name="Sakurai T."/>
            <person name="Umezawa T."/>
            <person name="Bhattacharyya M.K."/>
            <person name="Sandhu D."/>
            <person name="Valliyodan B."/>
            <person name="Lindquist E."/>
            <person name="Peto M."/>
            <person name="Grant D."/>
            <person name="Shu S."/>
            <person name="Goodstein D."/>
            <person name="Barry K."/>
            <person name="Futrell-Griggs M."/>
            <person name="Abernathy B."/>
            <person name="Du J."/>
            <person name="Tian Z."/>
            <person name="Zhu L."/>
            <person name="Gill N."/>
            <person name="Joshi T."/>
            <person name="Libault M."/>
            <person name="Sethuraman A."/>
            <person name="Zhang X.-C."/>
            <person name="Shinozaki K."/>
            <person name="Nguyen H.T."/>
            <person name="Wing R.A."/>
            <person name="Cregan P."/>
            <person name="Specht J."/>
            <person name="Grimwood J."/>
            <person name="Rokhsar D."/>
            <person name="Stacey G."/>
            <person name="Shoemaker R.C."/>
            <person name="Jackson S.A."/>
        </authorList>
    </citation>
    <scope>NUCLEOTIDE SEQUENCE [LARGE SCALE GENOMIC DNA]</scope>
    <source>
        <strain evidence="3">cv. Williams 82</strain>
        <tissue evidence="2">Callus</tissue>
    </source>
</reference>
<dbReference type="Gramene" id="KRH27170">
    <property type="protein sequence ID" value="KRH27170"/>
    <property type="gene ID" value="GLYMA_12G219200"/>
</dbReference>
<dbReference type="EnsemblPlants" id="KRH27170">
    <property type="protein sequence ID" value="KRH27170"/>
    <property type="gene ID" value="GLYMA_12G219200"/>
</dbReference>